<name>A0A7Z2VG94_9BACL</name>
<dbReference type="RefSeq" id="WP_169278618.1">
    <property type="nucleotide sequence ID" value="NZ_CP051680.1"/>
</dbReference>
<evidence type="ECO:0000313" key="6">
    <source>
        <dbReference type="Proteomes" id="UP000502248"/>
    </source>
</evidence>
<organism evidence="5 6">
    <name type="scientific">Cohnella herbarum</name>
    <dbReference type="NCBI Taxonomy" id="2728023"/>
    <lineage>
        <taxon>Bacteria</taxon>
        <taxon>Bacillati</taxon>
        <taxon>Bacillota</taxon>
        <taxon>Bacilli</taxon>
        <taxon>Bacillales</taxon>
        <taxon>Paenibacillaceae</taxon>
        <taxon>Cohnella</taxon>
    </lineage>
</organism>
<feature type="transmembrane region" description="Helical" evidence="3">
    <location>
        <begin position="60"/>
        <end position="78"/>
    </location>
</feature>
<evidence type="ECO:0000256" key="3">
    <source>
        <dbReference type="SAM" id="Phobius"/>
    </source>
</evidence>
<keyword evidence="3" id="KW-1133">Transmembrane helix</keyword>
<dbReference type="Gene3D" id="3.10.50.40">
    <property type="match status" value="1"/>
</dbReference>
<dbReference type="EMBL" id="CP051680">
    <property type="protein sequence ID" value="QJD82319.1"/>
    <property type="molecule type" value="Genomic_DNA"/>
</dbReference>
<dbReference type="SUPFAM" id="SSF109998">
    <property type="entry name" value="Triger factor/SurA peptide-binding domain-like"/>
    <property type="match status" value="1"/>
</dbReference>
<dbReference type="KEGG" id="cheb:HH215_03380"/>
<feature type="compositionally biased region" description="Low complexity" evidence="2">
    <location>
        <begin position="360"/>
        <end position="385"/>
    </location>
</feature>
<dbReference type="Gene3D" id="1.10.4030.10">
    <property type="entry name" value="Porin chaperone SurA, peptide-binding domain"/>
    <property type="match status" value="1"/>
</dbReference>
<proteinExistence type="predicted"/>
<dbReference type="InterPro" id="IPR027304">
    <property type="entry name" value="Trigger_fact/SurA_dom_sf"/>
</dbReference>
<feature type="compositionally biased region" description="Basic and acidic residues" evidence="2">
    <location>
        <begin position="1"/>
        <end position="11"/>
    </location>
</feature>
<dbReference type="SUPFAM" id="SSF54534">
    <property type="entry name" value="FKBP-like"/>
    <property type="match status" value="1"/>
</dbReference>
<feature type="region of interest" description="Disordered" evidence="2">
    <location>
        <begin position="1"/>
        <end position="20"/>
    </location>
</feature>
<feature type="domain" description="PpiC" evidence="4">
    <location>
        <begin position="217"/>
        <end position="307"/>
    </location>
</feature>
<keyword evidence="1 5" id="KW-0413">Isomerase</keyword>
<keyword evidence="6" id="KW-1185">Reference proteome</keyword>
<evidence type="ECO:0000256" key="1">
    <source>
        <dbReference type="PROSITE-ProRule" id="PRU00278"/>
    </source>
</evidence>
<dbReference type="InterPro" id="IPR000297">
    <property type="entry name" value="PPIase_PpiC"/>
</dbReference>
<feature type="compositionally biased region" description="Basic and acidic residues" evidence="2">
    <location>
        <begin position="350"/>
        <end position="359"/>
    </location>
</feature>
<reference evidence="5 6" key="1">
    <citation type="submission" date="2020-04" db="EMBL/GenBank/DDBJ databases">
        <title>Genome sequencing of novel species.</title>
        <authorList>
            <person name="Heo J."/>
            <person name="Kim S.-J."/>
            <person name="Kim J.-S."/>
            <person name="Hong S.-B."/>
            <person name="Kwon S.-W."/>
        </authorList>
    </citation>
    <scope>NUCLEOTIDE SEQUENCE [LARGE SCALE GENOMIC DNA]</scope>
    <source>
        <strain evidence="5 6">MFER-1</strain>
    </source>
</reference>
<dbReference type="InterPro" id="IPR050245">
    <property type="entry name" value="PrsA_foldase"/>
</dbReference>
<evidence type="ECO:0000259" key="4">
    <source>
        <dbReference type="PROSITE" id="PS50198"/>
    </source>
</evidence>
<keyword evidence="3" id="KW-0812">Transmembrane</keyword>
<accession>A0A7Z2VG94</accession>
<dbReference type="Pfam" id="PF13616">
    <property type="entry name" value="Rotamase_3"/>
    <property type="match status" value="1"/>
</dbReference>
<sequence>MTERNENELNDKQQQVDNEQIERELENNLENDGTLEAAPVNREIAASEPAAPVRNNSSVVVPWIITVIAIAALVFVLIKNPSGGNETVAKMDGITIKQSDLIDEISNQMGEQSLISLVDGLAQTKIIDMESEKAGVTITDDDIAKEIEVIKTQYGMASDDDLNAALQQSGFTLDDFKEKQIKPQLKIKKLFESQHPATAEDLKAYFDTNKETFATTPKEVRASHILLSTKEDADAVLAELKAGKDFATLAKEKSQDPGSKDKGGDLDFFGRGVMHAEFEDAAFALAKGEMSEVVQSQSGFHIIKLTDVKEAVIPEYDTVKDKVSQAYWNEKMNKEAQAWLDGLKKDKNYENLLAKKEEPSPSASPSASPEATPEASPSASQSAGQ</sequence>
<protein>
    <submittedName>
        <fullName evidence="5">Peptidylprolyl isomerase</fullName>
    </submittedName>
</protein>
<feature type="region of interest" description="Disordered" evidence="2">
    <location>
        <begin position="350"/>
        <end position="385"/>
    </location>
</feature>
<dbReference type="Proteomes" id="UP000502248">
    <property type="component" value="Chromosome"/>
</dbReference>
<dbReference type="Pfam" id="PF13624">
    <property type="entry name" value="SurA_N_3"/>
    <property type="match status" value="1"/>
</dbReference>
<dbReference type="PANTHER" id="PTHR47245">
    <property type="entry name" value="PEPTIDYLPROLYL ISOMERASE"/>
    <property type="match status" value="1"/>
</dbReference>
<gene>
    <name evidence="5" type="ORF">HH215_03380</name>
</gene>
<keyword evidence="1" id="KW-0697">Rotamase</keyword>
<keyword evidence="3" id="KW-0472">Membrane</keyword>
<dbReference type="PROSITE" id="PS50198">
    <property type="entry name" value="PPIC_PPIASE_2"/>
    <property type="match status" value="1"/>
</dbReference>
<dbReference type="InterPro" id="IPR046357">
    <property type="entry name" value="PPIase_dom_sf"/>
</dbReference>
<dbReference type="GO" id="GO:0003755">
    <property type="term" value="F:peptidyl-prolyl cis-trans isomerase activity"/>
    <property type="evidence" value="ECO:0007669"/>
    <property type="project" value="UniProtKB-KW"/>
</dbReference>
<dbReference type="PANTHER" id="PTHR47245:SF2">
    <property type="entry name" value="PEPTIDYL-PROLYL CIS-TRANS ISOMERASE HP_0175-RELATED"/>
    <property type="match status" value="1"/>
</dbReference>
<evidence type="ECO:0000256" key="2">
    <source>
        <dbReference type="SAM" id="MobiDB-lite"/>
    </source>
</evidence>
<evidence type="ECO:0000313" key="5">
    <source>
        <dbReference type="EMBL" id="QJD82319.1"/>
    </source>
</evidence>
<dbReference type="AlphaFoldDB" id="A0A7Z2VG94"/>